<evidence type="ECO:0000313" key="1">
    <source>
        <dbReference type="EMBL" id="JAD16021.1"/>
    </source>
</evidence>
<dbReference type="EMBL" id="GBRH01281874">
    <property type="protein sequence ID" value="JAD16021.1"/>
    <property type="molecule type" value="Transcribed_RNA"/>
</dbReference>
<organism evidence="1">
    <name type="scientific">Arundo donax</name>
    <name type="common">Giant reed</name>
    <name type="synonym">Donax arundinaceus</name>
    <dbReference type="NCBI Taxonomy" id="35708"/>
    <lineage>
        <taxon>Eukaryota</taxon>
        <taxon>Viridiplantae</taxon>
        <taxon>Streptophyta</taxon>
        <taxon>Embryophyta</taxon>
        <taxon>Tracheophyta</taxon>
        <taxon>Spermatophyta</taxon>
        <taxon>Magnoliopsida</taxon>
        <taxon>Liliopsida</taxon>
        <taxon>Poales</taxon>
        <taxon>Poaceae</taxon>
        <taxon>PACMAD clade</taxon>
        <taxon>Arundinoideae</taxon>
        <taxon>Arundineae</taxon>
        <taxon>Arundo</taxon>
    </lineage>
</organism>
<protein>
    <submittedName>
        <fullName evidence="1">Uncharacterized protein</fullName>
    </submittedName>
</protein>
<name>A0A0A8XQH0_ARUDO</name>
<proteinExistence type="predicted"/>
<sequence>MVLKTMASYYAWTSR</sequence>
<reference evidence="1" key="2">
    <citation type="journal article" date="2015" name="Data Brief">
        <title>Shoot transcriptome of the giant reed, Arundo donax.</title>
        <authorList>
            <person name="Barrero R.A."/>
            <person name="Guerrero F.D."/>
            <person name="Moolhuijzen P."/>
            <person name="Goolsby J.A."/>
            <person name="Tidwell J."/>
            <person name="Bellgard S.E."/>
            <person name="Bellgard M.I."/>
        </authorList>
    </citation>
    <scope>NUCLEOTIDE SEQUENCE</scope>
    <source>
        <tissue evidence="1">Shoot tissue taken approximately 20 cm above the soil surface</tissue>
    </source>
</reference>
<reference evidence="1" key="1">
    <citation type="submission" date="2014-09" db="EMBL/GenBank/DDBJ databases">
        <authorList>
            <person name="Magalhaes I.L.F."/>
            <person name="Oliveira U."/>
            <person name="Santos F.R."/>
            <person name="Vidigal T.H.D.A."/>
            <person name="Brescovit A.D."/>
            <person name="Santos A.J."/>
        </authorList>
    </citation>
    <scope>NUCLEOTIDE SEQUENCE</scope>
    <source>
        <tissue evidence="1">Shoot tissue taken approximately 20 cm above the soil surface</tissue>
    </source>
</reference>
<accession>A0A0A8XQH0</accession>